<sequence>MDRLMSMRVFQKVIDEGGFAAAARALDMSSAGVTRQIADLEDYLGTRLLHRTTRRLSLSPAGEAYLNRVRTILTDIDEAHQLASSQTLELAGELRILTPPVLATHVLAPLLAGFAAEYPNINLNIEVDALRDPPIEDYDVTLLPTEGIFDADVIARRVSSTQAILVASPAYIQRKGTPKSPEDLIHHDTLRLKTTTAVYGQWRLFNATRNDEPVDFAVKPKLWANHTDTLLKAAVDGVGITSAAVDLVAPMLNQGSLVRVLAPWNAGRLSLYAALPSRKFIPERTRVFLEYLTEQTRIQNDAALRACTNCA</sequence>
<dbReference type="EMBL" id="CP019239">
    <property type="protein sequence ID" value="APW41798.1"/>
    <property type="molecule type" value="Genomic_DNA"/>
</dbReference>
<dbReference type="PANTHER" id="PTHR30537">
    <property type="entry name" value="HTH-TYPE TRANSCRIPTIONAL REGULATOR"/>
    <property type="match status" value="1"/>
</dbReference>
<reference evidence="6 7" key="1">
    <citation type="submission" date="2017-01" db="EMBL/GenBank/DDBJ databases">
        <authorList>
            <person name="Mah S.A."/>
            <person name="Swanson W.J."/>
            <person name="Moy G.W."/>
            <person name="Vacquier V.D."/>
        </authorList>
    </citation>
    <scope>NUCLEOTIDE SEQUENCE [LARGE SCALE GENOMIC DNA]</scope>
    <source>
        <strain evidence="6 7">DSM 22694</strain>
    </source>
</reference>
<dbReference type="Proteomes" id="UP000186110">
    <property type="component" value="Chromosome"/>
</dbReference>
<dbReference type="InterPro" id="IPR058163">
    <property type="entry name" value="LysR-type_TF_proteobact-type"/>
</dbReference>
<keyword evidence="2" id="KW-0805">Transcription regulation</keyword>
<dbReference type="eggNOG" id="COG0583">
    <property type="taxonomic scope" value="Bacteria"/>
</dbReference>
<dbReference type="AlphaFoldDB" id="A0A1P8K702"/>
<dbReference type="GO" id="GO:0003677">
    <property type="term" value="F:DNA binding"/>
    <property type="evidence" value="ECO:0007669"/>
    <property type="project" value="UniProtKB-KW"/>
</dbReference>
<dbReference type="InterPro" id="IPR005119">
    <property type="entry name" value="LysR_subst-bd"/>
</dbReference>
<gene>
    <name evidence="6" type="ORF">RS694_04040</name>
</gene>
<dbReference type="PANTHER" id="PTHR30537:SF5">
    <property type="entry name" value="HTH-TYPE TRANSCRIPTIONAL ACTIVATOR TTDR-RELATED"/>
    <property type="match status" value="1"/>
</dbReference>
<accession>A0A1P8K702</accession>
<keyword evidence="3" id="KW-0238">DNA-binding</keyword>
<dbReference type="PROSITE" id="PS50931">
    <property type="entry name" value="HTH_LYSR"/>
    <property type="match status" value="1"/>
</dbReference>
<proteinExistence type="inferred from homology"/>
<evidence type="ECO:0000313" key="6">
    <source>
        <dbReference type="EMBL" id="APW41798.1"/>
    </source>
</evidence>
<dbReference type="Pfam" id="PF03466">
    <property type="entry name" value="LysR_substrate"/>
    <property type="match status" value="1"/>
</dbReference>
<dbReference type="Gene3D" id="3.40.190.290">
    <property type="match status" value="1"/>
</dbReference>
<dbReference type="CDD" id="cd08422">
    <property type="entry name" value="PBP2_CrgA_like"/>
    <property type="match status" value="1"/>
</dbReference>
<feature type="domain" description="HTH lysR-type" evidence="5">
    <location>
        <begin position="1"/>
        <end position="59"/>
    </location>
</feature>
<dbReference type="InterPro" id="IPR036388">
    <property type="entry name" value="WH-like_DNA-bd_sf"/>
</dbReference>
<dbReference type="FunFam" id="1.10.10.10:FF:000001">
    <property type="entry name" value="LysR family transcriptional regulator"/>
    <property type="match status" value="1"/>
</dbReference>
<dbReference type="Pfam" id="PF00126">
    <property type="entry name" value="HTH_1"/>
    <property type="match status" value="1"/>
</dbReference>
<dbReference type="SUPFAM" id="SSF46785">
    <property type="entry name" value="Winged helix' DNA-binding domain"/>
    <property type="match status" value="1"/>
</dbReference>
<evidence type="ECO:0000256" key="2">
    <source>
        <dbReference type="ARBA" id="ARBA00023015"/>
    </source>
</evidence>
<dbReference type="Gene3D" id="1.10.10.10">
    <property type="entry name" value="Winged helix-like DNA-binding domain superfamily/Winged helix DNA-binding domain"/>
    <property type="match status" value="1"/>
</dbReference>
<dbReference type="SUPFAM" id="SSF53850">
    <property type="entry name" value="Periplasmic binding protein-like II"/>
    <property type="match status" value="1"/>
</dbReference>
<dbReference type="InterPro" id="IPR036390">
    <property type="entry name" value="WH_DNA-bd_sf"/>
</dbReference>
<keyword evidence="7" id="KW-1185">Reference proteome</keyword>
<dbReference type="RefSeq" id="WP_029707064.1">
    <property type="nucleotide sequence ID" value="NZ_CP019239.1"/>
</dbReference>
<organism evidence="6 7">
    <name type="scientific">Rhodoferax saidenbachensis</name>
    <dbReference type="NCBI Taxonomy" id="1484693"/>
    <lineage>
        <taxon>Bacteria</taxon>
        <taxon>Pseudomonadati</taxon>
        <taxon>Pseudomonadota</taxon>
        <taxon>Betaproteobacteria</taxon>
        <taxon>Burkholderiales</taxon>
        <taxon>Comamonadaceae</taxon>
        <taxon>Rhodoferax</taxon>
    </lineage>
</organism>
<evidence type="ECO:0000256" key="4">
    <source>
        <dbReference type="ARBA" id="ARBA00023163"/>
    </source>
</evidence>
<name>A0A1P8K702_9BURK</name>
<dbReference type="InterPro" id="IPR000847">
    <property type="entry name" value="LysR_HTH_N"/>
</dbReference>
<protein>
    <submittedName>
        <fullName evidence="6">LysR family transcriptional regulator</fullName>
    </submittedName>
</protein>
<keyword evidence="4" id="KW-0804">Transcription</keyword>
<evidence type="ECO:0000313" key="7">
    <source>
        <dbReference type="Proteomes" id="UP000186110"/>
    </source>
</evidence>
<evidence type="ECO:0000259" key="5">
    <source>
        <dbReference type="PROSITE" id="PS50931"/>
    </source>
</evidence>
<dbReference type="KEGG" id="rsb:RS694_04040"/>
<evidence type="ECO:0000256" key="3">
    <source>
        <dbReference type="ARBA" id="ARBA00023125"/>
    </source>
</evidence>
<evidence type="ECO:0000256" key="1">
    <source>
        <dbReference type="ARBA" id="ARBA00009437"/>
    </source>
</evidence>
<dbReference type="STRING" id="1484693.RS694_04040"/>
<comment type="similarity">
    <text evidence="1">Belongs to the LysR transcriptional regulatory family.</text>
</comment>
<dbReference type="GO" id="GO:0003700">
    <property type="term" value="F:DNA-binding transcription factor activity"/>
    <property type="evidence" value="ECO:0007669"/>
    <property type="project" value="InterPro"/>
</dbReference>